<proteinExistence type="predicted"/>
<organism evidence="1">
    <name type="scientific">Anguilla anguilla</name>
    <name type="common">European freshwater eel</name>
    <name type="synonym">Muraena anguilla</name>
    <dbReference type="NCBI Taxonomy" id="7936"/>
    <lineage>
        <taxon>Eukaryota</taxon>
        <taxon>Metazoa</taxon>
        <taxon>Chordata</taxon>
        <taxon>Craniata</taxon>
        <taxon>Vertebrata</taxon>
        <taxon>Euteleostomi</taxon>
        <taxon>Actinopterygii</taxon>
        <taxon>Neopterygii</taxon>
        <taxon>Teleostei</taxon>
        <taxon>Anguilliformes</taxon>
        <taxon>Anguillidae</taxon>
        <taxon>Anguilla</taxon>
    </lineage>
</organism>
<dbReference type="EMBL" id="GBXM01103843">
    <property type="protein sequence ID" value="JAH04734.1"/>
    <property type="molecule type" value="Transcribed_RNA"/>
</dbReference>
<accession>A0A0E9PJR3</accession>
<evidence type="ECO:0000313" key="1">
    <source>
        <dbReference type="EMBL" id="JAH04734.1"/>
    </source>
</evidence>
<reference evidence="1" key="2">
    <citation type="journal article" date="2015" name="Fish Shellfish Immunol.">
        <title>Early steps in the European eel (Anguilla anguilla)-Vibrio vulnificus interaction in the gills: Role of the RtxA13 toxin.</title>
        <authorList>
            <person name="Callol A."/>
            <person name="Pajuelo D."/>
            <person name="Ebbesson L."/>
            <person name="Teles M."/>
            <person name="MacKenzie S."/>
            <person name="Amaro C."/>
        </authorList>
    </citation>
    <scope>NUCLEOTIDE SEQUENCE</scope>
</reference>
<sequence>MVVWSVVCCCCTRMMSLSFNFNNS</sequence>
<name>A0A0E9PJR3_ANGAN</name>
<dbReference type="AlphaFoldDB" id="A0A0E9PJR3"/>
<protein>
    <submittedName>
        <fullName evidence="1">Uncharacterized protein</fullName>
    </submittedName>
</protein>
<reference evidence="1" key="1">
    <citation type="submission" date="2014-11" db="EMBL/GenBank/DDBJ databases">
        <authorList>
            <person name="Amaro Gonzalez C."/>
        </authorList>
    </citation>
    <scope>NUCLEOTIDE SEQUENCE</scope>
</reference>